<protein>
    <submittedName>
        <fullName evidence="2">Uncharacterized protein</fullName>
    </submittedName>
</protein>
<keyword evidence="3" id="KW-1185">Reference proteome</keyword>
<dbReference type="Proteomes" id="UP000799537">
    <property type="component" value="Unassembled WGS sequence"/>
</dbReference>
<accession>A0A6A6CKS4</accession>
<dbReference type="RefSeq" id="XP_033668693.1">
    <property type="nucleotide sequence ID" value="XM_033806110.1"/>
</dbReference>
<dbReference type="EMBL" id="ML993592">
    <property type="protein sequence ID" value="KAF2167804.1"/>
    <property type="molecule type" value="Genomic_DNA"/>
</dbReference>
<dbReference type="OrthoDB" id="5137215at2759"/>
<reference evidence="2" key="1">
    <citation type="journal article" date="2020" name="Stud. Mycol.">
        <title>101 Dothideomycetes genomes: a test case for predicting lifestyles and emergence of pathogens.</title>
        <authorList>
            <person name="Haridas S."/>
            <person name="Albert R."/>
            <person name="Binder M."/>
            <person name="Bloem J."/>
            <person name="Labutti K."/>
            <person name="Salamov A."/>
            <person name="Andreopoulos B."/>
            <person name="Baker S."/>
            <person name="Barry K."/>
            <person name="Bills G."/>
            <person name="Bluhm B."/>
            <person name="Cannon C."/>
            <person name="Castanera R."/>
            <person name="Culley D."/>
            <person name="Daum C."/>
            <person name="Ezra D."/>
            <person name="Gonzalez J."/>
            <person name="Henrissat B."/>
            <person name="Kuo A."/>
            <person name="Liang C."/>
            <person name="Lipzen A."/>
            <person name="Lutzoni F."/>
            <person name="Magnuson J."/>
            <person name="Mondo S."/>
            <person name="Nolan M."/>
            <person name="Ohm R."/>
            <person name="Pangilinan J."/>
            <person name="Park H.-J."/>
            <person name="Ramirez L."/>
            <person name="Alfaro M."/>
            <person name="Sun H."/>
            <person name="Tritt A."/>
            <person name="Yoshinaga Y."/>
            <person name="Zwiers L.-H."/>
            <person name="Turgeon B."/>
            <person name="Goodwin S."/>
            <person name="Spatafora J."/>
            <person name="Crous P."/>
            <person name="Grigoriev I."/>
        </authorList>
    </citation>
    <scope>NUCLEOTIDE SEQUENCE</scope>
    <source>
        <strain evidence="2">ATCC 36951</strain>
    </source>
</reference>
<name>A0A6A6CKS4_ZASCE</name>
<dbReference type="GeneID" id="54559382"/>
<evidence type="ECO:0000313" key="2">
    <source>
        <dbReference type="EMBL" id="KAF2167804.1"/>
    </source>
</evidence>
<sequence>MSATVLPAYSPETSTPQTVTDEKTTSTCTIHTPSPTPQLDAQLHSPKYREYLLTISEALADLADAEEPHCTKCSIDTVALTLTELLKDVKAEKKNGAWSKEQAKVLKKEGKLLGKAVKADCERVWREGKEKKERRGWW</sequence>
<gene>
    <name evidence="2" type="ORF">M409DRAFT_21952</name>
</gene>
<evidence type="ECO:0000256" key="1">
    <source>
        <dbReference type="SAM" id="MobiDB-lite"/>
    </source>
</evidence>
<proteinExistence type="predicted"/>
<feature type="region of interest" description="Disordered" evidence="1">
    <location>
        <begin position="1"/>
        <end position="41"/>
    </location>
</feature>
<evidence type="ECO:0000313" key="3">
    <source>
        <dbReference type="Proteomes" id="UP000799537"/>
    </source>
</evidence>
<feature type="compositionally biased region" description="Polar residues" evidence="1">
    <location>
        <begin position="11"/>
        <end position="39"/>
    </location>
</feature>
<dbReference type="AlphaFoldDB" id="A0A6A6CKS4"/>
<organism evidence="2 3">
    <name type="scientific">Zasmidium cellare ATCC 36951</name>
    <dbReference type="NCBI Taxonomy" id="1080233"/>
    <lineage>
        <taxon>Eukaryota</taxon>
        <taxon>Fungi</taxon>
        <taxon>Dikarya</taxon>
        <taxon>Ascomycota</taxon>
        <taxon>Pezizomycotina</taxon>
        <taxon>Dothideomycetes</taxon>
        <taxon>Dothideomycetidae</taxon>
        <taxon>Mycosphaerellales</taxon>
        <taxon>Mycosphaerellaceae</taxon>
        <taxon>Zasmidium</taxon>
    </lineage>
</organism>